<protein>
    <submittedName>
        <fullName evidence="1">Uncharacterized protein</fullName>
    </submittedName>
</protein>
<evidence type="ECO:0000313" key="2">
    <source>
        <dbReference type="Proteomes" id="UP001152747"/>
    </source>
</evidence>
<keyword evidence="2" id="KW-1185">Reference proteome</keyword>
<accession>A0A9P1N0S7</accession>
<reference evidence="1" key="1">
    <citation type="submission" date="2022-11" db="EMBL/GenBank/DDBJ databases">
        <authorList>
            <person name="Kikuchi T."/>
        </authorList>
    </citation>
    <scope>NUCLEOTIDE SEQUENCE</scope>
    <source>
        <strain evidence="1">PS1010</strain>
    </source>
</reference>
<gene>
    <name evidence="1" type="ORF">CAMP_LOCUS9389</name>
</gene>
<evidence type="ECO:0000313" key="1">
    <source>
        <dbReference type="EMBL" id="CAI5446752.1"/>
    </source>
</evidence>
<sequence>MSIDLAEEENRKMVQFQSFGPIFDGCLKDQREAGHFLVKLKLLELLSGNLIRREIGNLATSKSFSVYWWQIFRLVRFEWLLLISDSILDQAVLVSREPQKT</sequence>
<comment type="caution">
    <text evidence="1">The sequence shown here is derived from an EMBL/GenBank/DDBJ whole genome shotgun (WGS) entry which is preliminary data.</text>
</comment>
<dbReference type="Proteomes" id="UP001152747">
    <property type="component" value="Unassembled WGS sequence"/>
</dbReference>
<name>A0A9P1N0S7_9PELO</name>
<organism evidence="1 2">
    <name type="scientific">Caenorhabditis angaria</name>
    <dbReference type="NCBI Taxonomy" id="860376"/>
    <lineage>
        <taxon>Eukaryota</taxon>
        <taxon>Metazoa</taxon>
        <taxon>Ecdysozoa</taxon>
        <taxon>Nematoda</taxon>
        <taxon>Chromadorea</taxon>
        <taxon>Rhabditida</taxon>
        <taxon>Rhabditina</taxon>
        <taxon>Rhabditomorpha</taxon>
        <taxon>Rhabditoidea</taxon>
        <taxon>Rhabditidae</taxon>
        <taxon>Peloderinae</taxon>
        <taxon>Caenorhabditis</taxon>
    </lineage>
</organism>
<dbReference type="EMBL" id="CANHGI010000003">
    <property type="protein sequence ID" value="CAI5446752.1"/>
    <property type="molecule type" value="Genomic_DNA"/>
</dbReference>
<dbReference type="AlphaFoldDB" id="A0A9P1N0S7"/>
<proteinExistence type="predicted"/>